<sequence length="158" mass="18562">MPTTDFYTRYYLTAMTILWASTFSLCILFFPKIFKILFPNKALLVSPAAAEKRNGHDDEQTLYDEKQLLTMNRMIATSTHIFVDEGKKDDPGVKWSGPMHSTMMDTYQETLPVQYVFRYFPLLARWQMRCITFLPQVSFLSIQLVYNDILFIHDTCLF</sequence>
<protein>
    <submittedName>
        <fullName evidence="2">Uncharacterized protein</fullName>
    </submittedName>
</protein>
<name>A0A8H4BMM6_MUCCL</name>
<comment type="caution">
    <text evidence="2">The sequence shown here is derived from an EMBL/GenBank/DDBJ whole genome shotgun (WGS) entry which is preliminary data.</text>
</comment>
<dbReference type="Proteomes" id="UP000469890">
    <property type="component" value="Unassembled WGS sequence"/>
</dbReference>
<evidence type="ECO:0000313" key="2">
    <source>
        <dbReference type="EMBL" id="KAF1804816.1"/>
    </source>
</evidence>
<keyword evidence="1" id="KW-0472">Membrane</keyword>
<reference evidence="2 3" key="1">
    <citation type="submission" date="2019-09" db="EMBL/GenBank/DDBJ databases">
        <authorList>
            <consortium name="DOE Joint Genome Institute"/>
            <person name="Mondo S.J."/>
            <person name="Navarro-Mendoza M.I."/>
            <person name="Perez-Arques C."/>
            <person name="Panchal S."/>
            <person name="Nicolas F.E."/>
            <person name="Ganguly P."/>
            <person name="Pangilinan J."/>
            <person name="Grigoriev I."/>
            <person name="Heitman J."/>
            <person name="Sanya K."/>
            <person name="Garre V."/>
        </authorList>
    </citation>
    <scope>NUCLEOTIDE SEQUENCE [LARGE SCALE GENOMIC DNA]</scope>
    <source>
        <strain evidence="2 3">MU402</strain>
    </source>
</reference>
<dbReference type="AlphaFoldDB" id="A0A8H4BMM6"/>
<proteinExistence type="predicted"/>
<gene>
    <name evidence="2" type="ORF">FB192DRAFT_1052504</name>
</gene>
<evidence type="ECO:0000256" key="1">
    <source>
        <dbReference type="SAM" id="Phobius"/>
    </source>
</evidence>
<keyword evidence="1" id="KW-1133">Transmembrane helix</keyword>
<accession>A0A8H4BMM6</accession>
<organism evidence="2 3">
    <name type="scientific">Mucor circinelloides f. lusitanicus</name>
    <name type="common">Mucor racemosus var. lusitanicus</name>
    <dbReference type="NCBI Taxonomy" id="29924"/>
    <lineage>
        <taxon>Eukaryota</taxon>
        <taxon>Fungi</taxon>
        <taxon>Fungi incertae sedis</taxon>
        <taxon>Mucoromycota</taxon>
        <taxon>Mucoromycotina</taxon>
        <taxon>Mucoromycetes</taxon>
        <taxon>Mucorales</taxon>
        <taxon>Mucorineae</taxon>
        <taxon>Mucoraceae</taxon>
        <taxon>Mucor</taxon>
    </lineage>
</organism>
<keyword evidence="1" id="KW-0812">Transmembrane</keyword>
<dbReference type="EMBL" id="JAAECE010000002">
    <property type="protein sequence ID" value="KAF1804816.1"/>
    <property type="molecule type" value="Genomic_DNA"/>
</dbReference>
<evidence type="ECO:0000313" key="3">
    <source>
        <dbReference type="Proteomes" id="UP000469890"/>
    </source>
</evidence>
<feature type="transmembrane region" description="Helical" evidence="1">
    <location>
        <begin position="12"/>
        <end position="31"/>
    </location>
</feature>